<proteinExistence type="predicted"/>
<accession>A0A7R9PB83</accession>
<organism evidence="2">
    <name type="scientific">Timema californicum</name>
    <name type="common">California timema</name>
    <name type="synonym">Walking stick</name>
    <dbReference type="NCBI Taxonomy" id="61474"/>
    <lineage>
        <taxon>Eukaryota</taxon>
        <taxon>Metazoa</taxon>
        <taxon>Ecdysozoa</taxon>
        <taxon>Arthropoda</taxon>
        <taxon>Hexapoda</taxon>
        <taxon>Insecta</taxon>
        <taxon>Pterygota</taxon>
        <taxon>Neoptera</taxon>
        <taxon>Polyneoptera</taxon>
        <taxon>Phasmatodea</taxon>
        <taxon>Timematodea</taxon>
        <taxon>Timematoidea</taxon>
        <taxon>Timematidae</taxon>
        <taxon>Timema</taxon>
    </lineage>
</organism>
<gene>
    <name evidence="2" type="ORF">TCMB3V08_LOCUS9399</name>
</gene>
<feature type="compositionally biased region" description="Polar residues" evidence="1">
    <location>
        <begin position="204"/>
        <end position="213"/>
    </location>
</feature>
<evidence type="ECO:0000256" key="1">
    <source>
        <dbReference type="SAM" id="MobiDB-lite"/>
    </source>
</evidence>
<evidence type="ECO:0000313" key="2">
    <source>
        <dbReference type="EMBL" id="CAD7576838.1"/>
    </source>
</evidence>
<reference evidence="2" key="1">
    <citation type="submission" date="2020-11" db="EMBL/GenBank/DDBJ databases">
        <authorList>
            <person name="Tran Van P."/>
        </authorList>
    </citation>
    <scope>NUCLEOTIDE SEQUENCE</scope>
</reference>
<feature type="compositionally biased region" description="Polar residues" evidence="1">
    <location>
        <begin position="178"/>
        <end position="188"/>
    </location>
</feature>
<feature type="region of interest" description="Disordered" evidence="1">
    <location>
        <begin position="159"/>
        <end position="213"/>
    </location>
</feature>
<dbReference type="Pfam" id="PF15502">
    <property type="entry name" value="MPLKIP"/>
    <property type="match status" value="1"/>
</dbReference>
<sequence length="213" mass="22489">MATHLTVGPRGVVLTVQISSLLGSAVLSVPNTTGTRLTIGEDAIALATVREALTLRTEVTVLPTGGTGSLKTEGSEGTKLLLLTRWVVWFESPVKVASTSIPTCLNLWSHEHTKILSVSTTSLVDLQGGGFSNPGHTPDISQYCHPSMLEDPWSQLESKVKTCPSGTGRPSSSKEADTTTTKESSLVLSDTDDGRFDSQETDITELSSSEGSS</sequence>
<dbReference type="EMBL" id="OE184749">
    <property type="protein sequence ID" value="CAD7576838.1"/>
    <property type="molecule type" value="Genomic_DNA"/>
</dbReference>
<protein>
    <submittedName>
        <fullName evidence="2">(California timema) hypothetical protein</fullName>
    </submittedName>
</protein>
<name>A0A7R9PB83_TIMCA</name>
<dbReference type="AlphaFoldDB" id="A0A7R9PB83"/>
<dbReference type="InterPro" id="IPR028265">
    <property type="entry name" value="TTDN1/SICKLE"/>
</dbReference>